<proteinExistence type="predicted"/>
<evidence type="ECO:0000313" key="2">
    <source>
        <dbReference type="EMBL" id="GGG57287.1"/>
    </source>
</evidence>
<evidence type="ECO:0000313" key="3">
    <source>
        <dbReference type="Proteomes" id="UP000625976"/>
    </source>
</evidence>
<evidence type="ECO:0000259" key="1">
    <source>
        <dbReference type="SMART" id="SM00429"/>
    </source>
</evidence>
<dbReference type="AlphaFoldDB" id="A0A917LTQ4"/>
<dbReference type="Proteomes" id="UP000625976">
    <property type="component" value="Unassembled WGS sequence"/>
</dbReference>
<dbReference type="InterPro" id="IPR026341">
    <property type="entry name" value="T9SS_type_B"/>
</dbReference>
<name>A0A917LTQ4_9FLAO</name>
<dbReference type="Gene3D" id="2.60.40.10">
    <property type="entry name" value="Immunoglobulins"/>
    <property type="match status" value="2"/>
</dbReference>
<reference evidence="2" key="2">
    <citation type="submission" date="2020-09" db="EMBL/GenBank/DDBJ databases">
        <authorList>
            <person name="Sun Q."/>
            <person name="Zhou Y."/>
        </authorList>
    </citation>
    <scope>NUCLEOTIDE SEQUENCE</scope>
    <source>
        <strain evidence="2">CGMCC 1.12751</strain>
    </source>
</reference>
<feature type="domain" description="IPT/TIG" evidence="1">
    <location>
        <begin position="40"/>
        <end position="120"/>
    </location>
</feature>
<gene>
    <name evidence="2" type="ORF">GCM10010976_30160</name>
</gene>
<accession>A0A917LTQ4</accession>
<organism evidence="2 3">
    <name type="scientific">Bizionia arctica</name>
    <dbReference type="NCBI Taxonomy" id="1495645"/>
    <lineage>
        <taxon>Bacteria</taxon>
        <taxon>Pseudomonadati</taxon>
        <taxon>Bacteroidota</taxon>
        <taxon>Flavobacteriia</taxon>
        <taxon>Flavobacteriales</taxon>
        <taxon>Flavobacteriaceae</taxon>
        <taxon>Bizionia</taxon>
    </lineage>
</organism>
<comment type="caution">
    <text evidence="2">The sequence shown here is derived from an EMBL/GenBank/DDBJ whole genome shotgun (WGS) entry which is preliminary data.</text>
</comment>
<dbReference type="NCBIfam" id="TIGR04131">
    <property type="entry name" value="Bac_Flav_CTERM"/>
    <property type="match status" value="1"/>
</dbReference>
<dbReference type="SUPFAM" id="SSF81296">
    <property type="entry name" value="E set domains"/>
    <property type="match status" value="1"/>
</dbReference>
<protein>
    <recommendedName>
        <fullName evidence="1">IPT/TIG domain-containing protein</fullName>
    </recommendedName>
</protein>
<keyword evidence="3" id="KW-1185">Reference proteome</keyword>
<dbReference type="RefSeq" id="WP_188466376.1">
    <property type="nucleotide sequence ID" value="NZ_BMFQ01000004.1"/>
</dbReference>
<sequence>MKQLILLPTFFFAILCYSNTYTIKSKDLISDNAFTIPCPAPVISSFSPAQGPENTLVTITGSNFGNALSVFFDGISTSFTIVNDNQITAFAQSSSNINAIISITSSGGCTGNSASNFTFLTPNCSTGDIFISEVYDSQLGDYGIIEIYNPTNTSIVLDGIYEVQRFGDIGDSTPTISIPLVGSIAPLNTYIIQTGSNGYTCSGLSPDITIGSGFNDNDELKLVKNNVVIDVIQAPGDRGYTIIRDADVNEPQATFDPNNFLIDSDEYCSNLGSHTADPISSSVPIITQPSSQTICENGNASFTVSIATGTYTYQWKILNSSNVWVNVANNSVYSGATTNTLILNNVPIGFDNNQYYCEITSATCNLLSDATFLFINVPEVDTLADYSGCSSYTLPALINGNYFTGTNGSGTALASGAVISTSQIIYIYNQTGTAPNICFNETSFSVTITNAPPVDTLTDYSGCSSYTLPALINGNYFTGTNGSGTALASGAVISTSQIIYIYNQTGTAPNICFNETSFSVTITNAPPVDTLADYSGCSSYTLPALLNGNYFTGTNGSGTALTSGAVISTSQIIYIYNQTGTAPNICFNESSFSVTITNAPPVDTLANYSGCSSYTLPALLNGNYFTGTNGSGTALASGAVISTSQTIYIYNATGTAPNICFNESSFSVTITNAPPVDTLADYSGCSSYTLPALINGNYFTGTNGSGTALASGAVISTSQIIYIYNATGTAPNICFNETSFSVTITNAPPVDTLPDVALCLEFELPNLTNGNYYTGPNGTGTQLSAGDLITITQTIYIYNKMGTTPNICFNESSFLVTIYPATDFTLDATNIVINDDTITVVMTDTTINYEYAIDSYSFQTSPIFYNLLGGSHTLYVQDENGCIIKSMQFEIESVDNIHIPPFFTPNGDGYNDIWQITDTQNTIAEIFIFNRYGKLLKQVSPLNRSWNGIYNGNLLETNDYWYLINLNSGETLKGHFTLKR</sequence>
<dbReference type="CDD" id="cd00102">
    <property type="entry name" value="IPT"/>
    <property type="match status" value="1"/>
</dbReference>
<dbReference type="InterPro" id="IPR014756">
    <property type="entry name" value="Ig_E-set"/>
</dbReference>
<dbReference type="EMBL" id="BMFQ01000004">
    <property type="protein sequence ID" value="GGG57287.1"/>
    <property type="molecule type" value="Genomic_DNA"/>
</dbReference>
<dbReference type="InterPro" id="IPR002909">
    <property type="entry name" value="IPT_dom"/>
</dbReference>
<reference evidence="2" key="1">
    <citation type="journal article" date="2014" name="Int. J. Syst. Evol. Microbiol.">
        <title>Complete genome sequence of Corynebacterium casei LMG S-19264T (=DSM 44701T), isolated from a smear-ripened cheese.</title>
        <authorList>
            <consortium name="US DOE Joint Genome Institute (JGI-PGF)"/>
            <person name="Walter F."/>
            <person name="Albersmeier A."/>
            <person name="Kalinowski J."/>
            <person name="Ruckert C."/>
        </authorList>
    </citation>
    <scope>NUCLEOTIDE SEQUENCE</scope>
    <source>
        <strain evidence="2">CGMCC 1.12751</strain>
    </source>
</reference>
<dbReference type="InterPro" id="IPR013783">
    <property type="entry name" value="Ig-like_fold"/>
</dbReference>
<dbReference type="SMART" id="SM00429">
    <property type="entry name" value="IPT"/>
    <property type="match status" value="1"/>
</dbReference>
<dbReference type="Pfam" id="PF13585">
    <property type="entry name" value="CHU_C"/>
    <property type="match status" value="1"/>
</dbReference>